<proteinExistence type="predicted"/>
<evidence type="ECO:0000256" key="1">
    <source>
        <dbReference type="SAM" id="MobiDB-lite"/>
    </source>
</evidence>
<dbReference type="AlphaFoldDB" id="A0A9D4K0L0"/>
<reference evidence="2" key="2">
    <citation type="submission" date="2020-11" db="EMBL/GenBank/DDBJ databases">
        <authorList>
            <person name="McCartney M.A."/>
            <person name="Auch B."/>
            <person name="Kono T."/>
            <person name="Mallez S."/>
            <person name="Becker A."/>
            <person name="Gohl D.M."/>
            <person name="Silverstein K.A.T."/>
            <person name="Koren S."/>
            <person name="Bechman K.B."/>
            <person name="Herman A."/>
            <person name="Abrahante J.E."/>
            <person name="Garbe J."/>
        </authorList>
    </citation>
    <scope>NUCLEOTIDE SEQUENCE</scope>
    <source>
        <strain evidence="2">Duluth1</strain>
        <tissue evidence="2">Whole animal</tissue>
    </source>
</reference>
<comment type="caution">
    <text evidence="2">The sequence shown here is derived from an EMBL/GenBank/DDBJ whole genome shotgun (WGS) entry which is preliminary data.</text>
</comment>
<reference evidence="2" key="1">
    <citation type="journal article" date="2019" name="bioRxiv">
        <title>The Genome of the Zebra Mussel, Dreissena polymorpha: A Resource for Invasive Species Research.</title>
        <authorList>
            <person name="McCartney M.A."/>
            <person name="Auch B."/>
            <person name="Kono T."/>
            <person name="Mallez S."/>
            <person name="Zhang Y."/>
            <person name="Obille A."/>
            <person name="Becker A."/>
            <person name="Abrahante J.E."/>
            <person name="Garbe J."/>
            <person name="Badalamenti J.P."/>
            <person name="Herman A."/>
            <person name="Mangelson H."/>
            <person name="Liachko I."/>
            <person name="Sullivan S."/>
            <person name="Sone E.D."/>
            <person name="Koren S."/>
            <person name="Silverstein K.A.T."/>
            <person name="Beckman K.B."/>
            <person name="Gohl D.M."/>
        </authorList>
    </citation>
    <scope>NUCLEOTIDE SEQUENCE</scope>
    <source>
        <strain evidence="2">Duluth1</strain>
        <tissue evidence="2">Whole animal</tissue>
    </source>
</reference>
<sequence length="106" mass="11716">MDGHGNPGSKPDEDTGRSVDFFYFSGVDSLPQTITPVTALFPYIPTCTNTDSPGSNTQSTWRPHRLSRTNTAEVRMAPDKYGPTRQRYGWSRINTDQHGRGKDGPG</sequence>
<feature type="compositionally biased region" description="Basic and acidic residues" evidence="1">
    <location>
        <begin position="95"/>
        <end position="106"/>
    </location>
</feature>
<dbReference type="EMBL" id="JAIWYP010000004">
    <property type="protein sequence ID" value="KAH3829984.1"/>
    <property type="molecule type" value="Genomic_DNA"/>
</dbReference>
<accession>A0A9D4K0L0</accession>
<feature type="region of interest" description="Disordered" evidence="1">
    <location>
        <begin position="48"/>
        <end position="106"/>
    </location>
</feature>
<name>A0A9D4K0L0_DREPO</name>
<dbReference type="Proteomes" id="UP000828390">
    <property type="component" value="Unassembled WGS sequence"/>
</dbReference>
<gene>
    <name evidence="2" type="ORF">DPMN_103218</name>
</gene>
<feature type="compositionally biased region" description="Polar residues" evidence="1">
    <location>
        <begin position="48"/>
        <end position="61"/>
    </location>
</feature>
<protein>
    <submittedName>
        <fullName evidence="2">Uncharacterized protein</fullName>
    </submittedName>
</protein>
<evidence type="ECO:0000313" key="3">
    <source>
        <dbReference type="Proteomes" id="UP000828390"/>
    </source>
</evidence>
<organism evidence="2 3">
    <name type="scientific">Dreissena polymorpha</name>
    <name type="common">Zebra mussel</name>
    <name type="synonym">Mytilus polymorpha</name>
    <dbReference type="NCBI Taxonomy" id="45954"/>
    <lineage>
        <taxon>Eukaryota</taxon>
        <taxon>Metazoa</taxon>
        <taxon>Spiralia</taxon>
        <taxon>Lophotrochozoa</taxon>
        <taxon>Mollusca</taxon>
        <taxon>Bivalvia</taxon>
        <taxon>Autobranchia</taxon>
        <taxon>Heteroconchia</taxon>
        <taxon>Euheterodonta</taxon>
        <taxon>Imparidentia</taxon>
        <taxon>Neoheterodontei</taxon>
        <taxon>Myida</taxon>
        <taxon>Dreissenoidea</taxon>
        <taxon>Dreissenidae</taxon>
        <taxon>Dreissena</taxon>
    </lineage>
</organism>
<evidence type="ECO:0000313" key="2">
    <source>
        <dbReference type="EMBL" id="KAH3829984.1"/>
    </source>
</evidence>
<keyword evidence="3" id="KW-1185">Reference proteome</keyword>